<sequence>MNKHKIKQKRKLLRERVDKKYIGFHVYRSVNENLPFMFWERLTDEPIQDGNFNDPAAEIGQRYYYKLTQVDADGNESAPLTPKTTFTDHAGNRHEQNPLVDFVGYNMYRSADRDVPLDEWERRNKEPIPTTEYKDEGVSSGEVYFYYVRAVDSRGTESAPSEIMRVIRK</sequence>
<proteinExistence type="predicted"/>
<evidence type="ECO:0008006" key="2">
    <source>
        <dbReference type="Google" id="ProtNLM"/>
    </source>
</evidence>
<organism evidence="1">
    <name type="scientific">uncultured Pyrinomonadaceae bacterium</name>
    <dbReference type="NCBI Taxonomy" id="2283094"/>
    <lineage>
        <taxon>Bacteria</taxon>
        <taxon>Pseudomonadati</taxon>
        <taxon>Acidobacteriota</taxon>
        <taxon>Blastocatellia</taxon>
        <taxon>Blastocatellales</taxon>
        <taxon>Pyrinomonadaceae</taxon>
        <taxon>environmental samples</taxon>
    </lineage>
</organism>
<accession>A0A6J4P3S3</accession>
<protein>
    <recommendedName>
        <fullName evidence="2">Fibronectin type-III domain-containing protein</fullName>
    </recommendedName>
</protein>
<dbReference type="SUPFAM" id="SSF49265">
    <property type="entry name" value="Fibronectin type III"/>
    <property type="match status" value="1"/>
</dbReference>
<dbReference type="InterPro" id="IPR003961">
    <property type="entry name" value="FN3_dom"/>
</dbReference>
<dbReference type="AlphaFoldDB" id="A0A6J4P3S3"/>
<name>A0A6J4P3S3_9BACT</name>
<dbReference type="EMBL" id="CADCUR010000148">
    <property type="protein sequence ID" value="CAA9402848.1"/>
    <property type="molecule type" value="Genomic_DNA"/>
</dbReference>
<gene>
    <name evidence="1" type="ORF">AVDCRST_MAG74-1741</name>
</gene>
<dbReference type="InterPro" id="IPR036116">
    <property type="entry name" value="FN3_sf"/>
</dbReference>
<evidence type="ECO:0000313" key="1">
    <source>
        <dbReference type="EMBL" id="CAA9402848.1"/>
    </source>
</evidence>
<dbReference type="InterPro" id="IPR013783">
    <property type="entry name" value="Ig-like_fold"/>
</dbReference>
<dbReference type="CDD" id="cd00063">
    <property type="entry name" value="FN3"/>
    <property type="match status" value="1"/>
</dbReference>
<dbReference type="Gene3D" id="2.60.40.10">
    <property type="entry name" value="Immunoglobulins"/>
    <property type="match status" value="2"/>
</dbReference>
<reference evidence="1" key="1">
    <citation type="submission" date="2020-02" db="EMBL/GenBank/DDBJ databases">
        <authorList>
            <person name="Meier V. D."/>
        </authorList>
    </citation>
    <scope>NUCLEOTIDE SEQUENCE</scope>
    <source>
        <strain evidence="1">AVDCRST_MAG74</strain>
    </source>
</reference>